<feature type="region of interest" description="Disordered" evidence="1">
    <location>
        <begin position="99"/>
        <end position="121"/>
    </location>
</feature>
<dbReference type="EMBL" id="CAJNDS010000413">
    <property type="protein sequence ID" value="CAE7203684.1"/>
    <property type="molecule type" value="Genomic_DNA"/>
</dbReference>
<accession>A0A812JC19</accession>
<sequence>MTEAWHPSGLGAATEPKPEDFNIEEALEAFLADVSSNELRLPPLDPEQRKQAKKLAEKYPEIKCESYGFGEERRLHLFKTPAALKAGLAKEGCREGQRTECASDQSTAVSGATSPESTEDASGGAFEEIAALPSNLYQVRNTFIHIEERGVADQRNIQSMPHGMFRQCLQEEAVQGAQDRVVGTDAPPAEPAVKATPPIPEEVAKEFAPGTEVVIEGLAEHARALGSLMGKLKTFAGGTLTCEFQGLQKFPAFNGLHGTIQLLDKATGRRKLGRLRPSWAVSLLQAALPAACRSAQGYNVQLASTDGPLDQIAKIRGENLRMPLGGIELGSSWANEDPLTSHEVGGFGLARSAACFAAVLAIMKRGWALLLEGKR</sequence>
<keyword evidence="4" id="KW-1185">Reference proteome</keyword>
<feature type="compositionally biased region" description="Polar residues" evidence="1">
    <location>
        <begin position="100"/>
        <end position="116"/>
    </location>
</feature>
<evidence type="ECO:0000259" key="2">
    <source>
        <dbReference type="PROSITE" id="PS51061"/>
    </source>
</evidence>
<reference evidence="3" key="1">
    <citation type="submission" date="2021-02" db="EMBL/GenBank/DDBJ databases">
        <authorList>
            <person name="Dougan E. K."/>
            <person name="Rhodes N."/>
            <person name="Thang M."/>
            <person name="Chan C."/>
        </authorList>
    </citation>
    <scope>NUCLEOTIDE SEQUENCE</scope>
</reference>
<dbReference type="SMART" id="SM00393">
    <property type="entry name" value="R3H"/>
    <property type="match status" value="1"/>
</dbReference>
<dbReference type="Gene3D" id="3.30.1370.50">
    <property type="entry name" value="R3H-like domain"/>
    <property type="match status" value="1"/>
</dbReference>
<protein>
    <submittedName>
        <fullName evidence="3">KCNJ11 protein</fullName>
    </submittedName>
</protein>
<comment type="caution">
    <text evidence="3">The sequence shown here is derived from an EMBL/GenBank/DDBJ whole genome shotgun (WGS) entry which is preliminary data.</text>
</comment>
<dbReference type="InterPro" id="IPR036867">
    <property type="entry name" value="R3H_dom_sf"/>
</dbReference>
<dbReference type="PROSITE" id="PS51061">
    <property type="entry name" value="R3H"/>
    <property type="match status" value="1"/>
</dbReference>
<dbReference type="GO" id="GO:0003676">
    <property type="term" value="F:nucleic acid binding"/>
    <property type="evidence" value="ECO:0007669"/>
    <property type="project" value="UniProtKB-UniRule"/>
</dbReference>
<dbReference type="InterPro" id="IPR001374">
    <property type="entry name" value="R3H_dom"/>
</dbReference>
<dbReference type="Pfam" id="PF01424">
    <property type="entry name" value="R3H"/>
    <property type="match status" value="1"/>
</dbReference>
<name>A0A812JC19_9DINO</name>
<feature type="domain" description="R3H" evidence="2">
    <location>
        <begin position="17"/>
        <end position="81"/>
    </location>
</feature>
<dbReference type="AlphaFoldDB" id="A0A812JC19"/>
<organism evidence="3 4">
    <name type="scientific">Symbiodinium natans</name>
    <dbReference type="NCBI Taxonomy" id="878477"/>
    <lineage>
        <taxon>Eukaryota</taxon>
        <taxon>Sar</taxon>
        <taxon>Alveolata</taxon>
        <taxon>Dinophyceae</taxon>
        <taxon>Suessiales</taxon>
        <taxon>Symbiodiniaceae</taxon>
        <taxon>Symbiodinium</taxon>
    </lineage>
</organism>
<dbReference type="Proteomes" id="UP000604046">
    <property type="component" value="Unassembled WGS sequence"/>
</dbReference>
<dbReference type="CDD" id="cd02325">
    <property type="entry name" value="R3H"/>
    <property type="match status" value="1"/>
</dbReference>
<evidence type="ECO:0000313" key="4">
    <source>
        <dbReference type="Proteomes" id="UP000604046"/>
    </source>
</evidence>
<proteinExistence type="predicted"/>
<dbReference type="SUPFAM" id="SSF82708">
    <property type="entry name" value="R3H domain"/>
    <property type="match status" value="1"/>
</dbReference>
<evidence type="ECO:0000256" key="1">
    <source>
        <dbReference type="SAM" id="MobiDB-lite"/>
    </source>
</evidence>
<dbReference type="OrthoDB" id="424429at2759"/>
<gene>
    <name evidence="3" type="primary">KCNJ11</name>
    <name evidence="3" type="ORF">SNAT2548_LOCUS6269</name>
</gene>
<evidence type="ECO:0000313" key="3">
    <source>
        <dbReference type="EMBL" id="CAE7203684.1"/>
    </source>
</evidence>